<accession>A0A3M2LV51</accession>
<feature type="transmembrane region" description="Helical" evidence="1">
    <location>
        <begin position="177"/>
        <end position="195"/>
    </location>
</feature>
<keyword evidence="1" id="KW-0812">Transmembrane</keyword>
<keyword evidence="3" id="KW-1185">Reference proteome</keyword>
<evidence type="ECO:0000256" key="1">
    <source>
        <dbReference type="SAM" id="Phobius"/>
    </source>
</evidence>
<sequence length="457" mass="48692">MNTALPVVFPAQRPLTRWGVLRRARITVENGQLVVRTHSGAHAWPVGPEGVASAIHLPGRLPTAFRIGWRDASNGTIDKFGGCLHLLDGAGQAVACLAPSDWVTTGGRPATLDRPDARPTTNLDPGAGVDYLERSGLGDLLRHAGIPVHTAPDGQEPPRAPEFAGTLRPGPRTAGSVWLMVVLALLVLVLLARVAPNEVVRDVMVSVPFLTLALVATVPAVVGGFAGRRAGGTVSLTVLKPIPGIPVTRVFLDRSALRLTEEAIELRTAQNEWRLIPAPADPVNGVREAVVFEDAGRPWGVALADGRGTVHAFLHWDTWFAGDPQLVGLSDFCQRAGLGLRRQRSAAFPGGQPQDRTARPWKMGEYGFDDIFALGSLTPGATLFALPVALLGSVVWDVEWTPFFPVLGAAFAIGVVPYVVRGAYRKWSLNRLVQPQAVGGFERSGGSRFDKQGGATP</sequence>
<feature type="transmembrane region" description="Helical" evidence="1">
    <location>
        <begin position="207"/>
        <end position="226"/>
    </location>
</feature>
<keyword evidence="1" id="KW-0472">Membrane</keyword>
<comment type="caution">
    <text evidence="2">The sequence shown here is derived from an EMBL/GenBank/DDBJ whole genome shotgun (WGS) entry which is preliminary data.</text>
</comment>
<feature type="transmembrane region" description="Helical" evidence="1">
    <location>
        <begin position="402"/>
        <end position="420"/>
    </location>
</feature>
<gene>
    <name evidence="2" type="ORF">EBN88_11110</name>
</gene>
<dbReference type="Proteomes" id="UP000278673">
    <property type="component" value="Unassembled WGS sequence"/>
</dbReference>
<protein>
    <submittedName>
        <fullName evidence="2">Uncharacterized protein</fullName>
    </submittedName>
</protein>
<name>A0A3M2LV51_9ACTN</name>
<reference evidence="2 3" key="1">
    <citation type="submission" date="2018-10" db="EMBL/GenBank/DDBJ databases">
        <title>Isolation, diversity and antifungal activity of actinobacteria from wheat.</title>
        <authorList>
            <person name="Han C."/>
        </authorList>
    </citation>
    <scope>NUCLEOTIDE SEQUENCE [LARGE SCALE GENOMIC DNA]</scope>
    <source>
        <strain evidence="2 3">NEAU-YY642</strain>
    </source>
</reference>
<dbReference type="EMBL" id="RFFJ01000046">
    <property type="protein sequence ID" value="RMI41341.1"/>
    <property type="molecule type" value="Genomic_DNA"/>
</dbReference>
<dbReference type="AlphaFoldDB" id="A0A3M2LV51"/>
<keyword evidence="1" id="KW-1133">Transmembrane helix</keyword>
<evidence type="ECO:0000313" key="2">
    <source>
        <dbReference type="EMBL" id="RMI41341.1"/>
    </source>
</evidence>
<organism evidence="2 3">
    <name type="scientific">Streptomyces triticirhizae</name>
    <dbReference type="NCBI Taxonomy" id="2483353"/>
    <lineage>
        <taxon>Bacteria</taxon>
        <taxon>Bacillati</taxon>
        <taxon>Actinomycetota</taxon>
        <taxon>Actinomycetes</taxon>
        <taxon>Kitasatosporales</taxon>
        <taxon>Streptomycetaceae</taxon>
        <taxon>Streptomyces</taxon>
    </lineage>
</organism>
<feature type="transmembrane region" description="Helical" evidence="1">
    <location>
        <begin position="371"/>
        <end position="396"/>
    </location>
</feature>
<dbReference type="RefSeq" id="WP_122183664.1">
    <property type="nucleotide sequence ID" value="NZ_RFFJ01000046.1"/>
</dbReference>
<evidence type="ECO:0000313" key="3">
    <source>
        <dbReference type="Proteomes" id="UP000278673"/>
    </source>
</evidence>
<proteinExistence type="predicted"/>